<dbReference type="Proteomes" id="UP000295399">
    <property type="component" value="Unassembled WGS sequence"/>
</dbReference>
<dbReference type="InterPro" id="IPR051207">
    <property type="entry name" value="ComplexI_NDUFA9_subunit"/>
</dbReference>
<dbReference type="RefSeq" id="WP_132707986.1">
    <property type="nucleotide sequence ID" value="NZ_JACIGF010000003.1"/>
</dbReference>
<comment type="caution">
    <text evidence="2">The sequence shown here is derived from an EMBL/GenBank/DDBJ whole genome shotgun (WGS) entry which is preliminary data.</text>
</comment>
<proteinExistence type="predicted"/>
<feature type="domain" description="NAD-dependent epimerase/dehydratase" evidence="1">
    <location>
        <begin position="6"/>
        <end position="215"/>
    </location>
</feature>
<dbReference type="InterPro" id="IPR036291">
    <property type="entry name" value="NAD(P)-bd_dom_sf"/>
</dbReference>
<dbReference type="Pfam" id="PF01370">
    <property type="entry name" value="Epimerase"/>
    <property type="match status" value="1"/>
</dbReference>
<sequence>MEGRLVTVFGGSGFLGRYVVQRLADRGDRIRSAGRRPQEALFLKPLGEVGQIHTVQANIRDDASVERAIADADAVVNLVGILAETGKQKFAALQGEGAGRIARLAKQHGVKALVQMSAIGADADSPAAYARSKARGEALVREHFPEATILRPSIVFGPEDDFFNRFAKMARMAPALPLISGQSRFQPVYVGDVADAVRAALEPDSPARGKTYELGGPRTYTFEELLKLMLKEIMIKRPLVSIPMPIAKLQAQVLQFLPNPPLTPDQLKMLARDNVVADDAATLEDLGITPTPLEAILGEYLEHYRPRGQFAKPSAH</sequence>
<name>A0A4R2PNE7_RHOSA</name>
<dbReference type="Gene3D" id="3.40.50.720">
    <property type="entry name" value="NAD(P)-binding Rossmann-like Domain"/>
    <property type="match status" value="1"/>
</dbReference>
<dbReference type="InterPro" id="IPR001509">
    <property type="entry name" value="Epimerase_deHydtase"/>
</dbReference>
<dbReference type="PANTHER" id="PTHR12126">
    <property type="entry name" value="NADH-UBIQUINONE OXIDOREDUCTASE 39 KDA SUBUNIT-RELATED"/>
    <property type="match status" value="1"/>
</dbReference>
<dbReference type="SUPFAM" id="SSF51735">
    <property type="entry name" value="NAD(P)-binding Rossmann-fold domains"/>
    <property type="match status" value="1"/>
</dbReference>
<evidence type="ECO:0000313" key="2">
    <source>
        <dbReference type="EMBL" id="TCP36454.1"/>
    </source>
</evidence>
<dbReference type="EMBL" id="SLXO01000003">
    <property type="protein sequence ID" value="TCP36454.1"/>
    <property type="molecule type" value="Genomic_DNA"/>
</dbReference>
<organism evidence="2 3">
    <name type="scientific">Rhodothalassium salexigens DSM 2132</name>
    <dbReference type="NCBI Taxonomy" id="1188247"/>
    <lineage>
        <taxon>Bacteria</taxon>
        <taxon>Pseudomonadati</taxon>
        <taxon>Pseudomonadota</taxon>
        <taxon>Alphaproteobacteria</taxon>
        <taxon>Rhodothalassiales</taxon>
        <taxon>Rhodothalassiaceae</taxon>
        <taxon>Rhodothalassium</taxon>
    </lineage>
</organism>
<gene>
    <name evidence="2" type="ORF">EV659_103345</name>
</gene>
<dbReference type="OrthoDB" id="9776313at2"/>
<dbReference type="CDD" id="cd05271">
    <property type="entry name" value="NDUFA9_like_SDR_a"/>
    <property type="match status" value="1"/>
</dbReference>
<dbReference type="AlphaFoldDB" id="A0A4R2PNE7"/>
<keyword evidence="3" id="KW-1185">Reference proteome</keyword>
<dbReference type="InParanoid" id="A0A4R2PNE7"/>
<dbReference type="FunCoup" id="A0A4R2PNE7">
    <property type="interactions" value="317"/>
</dbReference>
<protein>
    <submittedName>
        <fullName evidence="2">NADH dehydrogenase</fullName>
    </submittedName>
</protein>
<evidence type="ECO:0000313" key="3">
    <source>
        <dbReference type="Proteomes" id="UP000295399"/>
    </source>
</evidence>
<evidence type="ECO:0000259" key="1">
    <source>
        <dbReference type="Pfam" id="PF01370"/>
    </source>
</evidence>
<reference evidence="2 3" key="1">
    <citation type="submission" date="2019-03" db="EMBL/GenBank/DDBJ databases">
        <title>Genomic Encyclopedia of Type Strains, Phase IV (KMG-IV): sequencing the most valuable type-strain genomes for metagenomic binning, comparative biology and taxonomic classification.</title>
        <authorList>
            <person name="Goeker M."/>
        </authorList>
    </citation>
    <scope>NUCLEOTIDE SEQUENCE [LARGE SCALE GENOMIC DNA]</scope>
    <source>
        <strain evidence="2 3">DSM 2132</strain>
    </source>
</reference>
<dbReference type="FunFam" id="3.40.50.720:FF:000702">
    <property type="entry name" value="NADH dehydrogenase (Ubiquinone)"/>
    <property type="match status" value="1"/>
</dbReference>
<dbReference type="PANTHER" id="PTHR12126:SF11">
    <property type="entry name" value="NADH DEHYDROGENASE [UBIQUINONE] 1 ALPHA SUBCOMPLEX SUBUNIT 9, MITOCHONDRIAL"/>
    <property type="match status" value="1"/>
</dbReference>
<dbReference type="GO" id="GO:0044877">
    <property type="term" value="F:protein-containing complex binding"/>
    <property type="evidence" value="ECO:0007669"/>
    <property type="project" value="TreeGrafter"/>
</dbReference>
<accession>A0A4R2PNE7</accession>